<dbReference type="Gene3D" id="1.10.357.10">
    <property type="entry name" value="Tetracycline Repressor, domain 2"/>
    <property type="match status" value="1"/>
</dbReference>
<dbReference type="EMBL" id="QEFB01000009">
    <property type="protein sequence ID" value="PWC06785.1"/>
    <property type="molecule type" value="Genomic_DNA"/>
</dbReference>
<comment type="caution">
    <text evidence="6">The sequence shown here is derived from an EMBL/GenBank/DDBJ whole genome shotgun (WGS) entry which is preliminary data.</text>
</comment>
<feature type="DNA-binding region" description="H-T-H motif" evidence="4">
    <location>
        <begin position="37"/>
        <end position="56"/>
    </location>
</feature>
<evidence type="ECO:0000256" key="1">
    <source>
        <dbReference type="ARBA" id="ARBA00023015"/>
    </source>
</evidence>
<name>A0A2U1TD13_9MICO</name>
<dbReference type="GO" id="GO:0000976">
    <property type="term" value="F:transcription cis-regulatory region binding"/>
    <property type="evidence" value="ECO:0007669"/>
    <property type="project" value="TreeGrafter"/>
</dbReference>
<keyword evidence="7" id="KW-1185">Reference proteome</keyword>
<dbReference type="Proteomes" id="UP000244962">
    <property type="component" value="Unassembled WGS sequence"/>
</dbReference>
<dbReference type="Pfam" id="PF00440">
    <property type="entry name" value="TetR_N"/>
    <property type="match status" value="1"/>
</dbReference>
<dbReference type="PRINTS" id="PR00455">
    <property type="entry name" value="HTHTETR"/>
</dbReference>
<dbReference type="AlphaFoldDB" id="A0A2U1TD13"/>
<evidence type="ECO:0000313" key="6">
    <source>
        <dbReference type="EMBL" id="PWC06785.1"/>
    </source>
</evidence>
<organism evidence="6 7">
    <name type="scientific">Mycetocola zhujimingii</name>
    <dbReference type="NCBI Taxonomy" id="2079792"/>
    <lineage>
        <taxon>Bacteria</taxon>
        <taxon>Bacillati</taxon>
        <taxon>Actinomycetota</taxon>
        <taxon>Actinomycetes</taxon>
        <taxon>Micrococcales</taxon>
        <taxon>Microbacteriaceae</taxon>
        <taxon>Mycetocola</taxon>
    </lineage>
</organism>
<dbReference type="SUPFAM" id="SSF46689">
    <property type="entry name" value="Homeodomain-like"/>
    <property type="match status" value="1"/>
</dbReference>
<feature type="domain" description="HTH tetR-type" evidence="5">
    <location>
        <begin position="15"/>
        <end position="74"/>
    </location>
</feature>
<keyword evidence="1" id="KW-0805">Transcription regulation</keyword>
<protein>
    <submittedName>
        <fullName evidence="6">TetR/AcrR family transcriptional regulator</fullName>
    </submittedName>
</protein>
<dbReference type="PROSITE" id="PS50977">
    <property type="entry name" value="HTH_TETR_2"/>
    <property type="match status" value="1"/>
</dbReference>
<gene>
    <name evidence="6" type="ORF">DF223_09130</name>
</gene>
<dbReference type="SUPFAM" id="SSF48498">
    <property type="entry name" value="Tetracyclin repressor-like, C-terminal domain"/>
    <property type="match status" value="1"/>
</dbReference>
<reference evidence="7" key="1">
    <citation type="submission" date="2018-04" db="EMBL/GenBank/DDBJ databases">
        <authorList>
            <person name="Liu S."/>
            <person name="Wang Z."/>
            <person name="Li J."/>
        </authorList>
    </citation>
    <scope>NUCLEOTIDE SEQUENCE [LARGE SCALE GENOMIC DNA]</scope>
    <source>
        <strain evidence="7">622</strain>
    </source>
</reference>
<dbReference type="RefSeq" id="WP_108962931.1">
    <property type="nucleotide sequence ID" value="NZ_QEFB01000009.1"/>
</dbReference>
<dbReference type="GO" id="GO:0003700">
    <property type="term" value="F:DNA-binding transcription factor activity"/>
    <property type="evidence" value="ECO:0007669"/>
    <property type="project" value="TreeGrafter"/>
</dbReference>
<dbReference type="PANTHER" id="PTHR30055:SF234">
    <property type="entry name" value="HTH-TYPE TRANSCRIPTIONAL REGULATOR BETI"/>
    <property type="match status" value="1"/>
</dbReference>
<keyword evidence="3" id="KW-0804">Transcription</keyword>
<evidence type="ECO:0000259" key="5">
    <source>
        <dbReference type="PROSITE" id="PS50977"/>
    </source>
</evidence>
<dbReference type="InterPro" id="IPR001647">
    <property type="entry name" value="HTH_TetR"/>
</dbReference>
<dbReference type="PANTHER" id="PTHR30055">
    <property type="entry name" value="HTH-TYPE TRANSCRIPTIONAL REGULATOR RUTR"/>
    <property type="match status" value="1"/>
</dbReference>
<dbReference type="InterPro" id="IPR036271">
    <property type="entry name" value="Tet_transcr_reg_TetR-rel_C_sf"/>
</dbReference>
<proteinExistence type="predicted"/>
<evidence type="ECO:0000256" key="3">
    <source>
        <dbReference type="ARBA" id="ARBA00023163"/>
    </source>
</evidence>
<dbReference type="InterPro" id="IPR009057">
    <property type="entry name" value="Homeodomain-like_sf"/>
</dbReference>
<evidence type="ECO:0000313" key="7">
    <source>
        <dbReference type="Proteomes" id="UP000244962"/>
    </source>
</evidence>
<sequence>MPPTAKANRGPSAGPENRRALIAAAREVFATDGLSAPLSAVARRAGVGQGSLYRHFPERMDLAVAVFDENLTELEAFVDNPDSTLDALLNLVIEQAVVSTAFIDLIWANSHDARVLHLGDRLRSMVERELTREKEAGRIGAHVDPEDVLLAVSMLAGVLARTDADDRPAAGRRAVTLFTLAFSPR</sequence>
<accession>A0A2U1TD13</accession>
<keyword evidence="2 4" id="KW-0238">DNA-binding</keyword>
<dbReference type="InterPro" id="IPR050109">
    <property type="entry name" value="HTH-type_TetR-like_transc_reg"/>
</dbReference>
<evidence type="ECO:0000256" key="4">
    <source>
        <dbReference type="PROSITE-ProRule" id="PRU00335"/>
    </source>
</evidence>
<evidence type="ECO:0000256" key="2">
    <source>
        <dbReference type="ARBA" id="ARBA00023125"/>
    </source>
</evidence>